<reference evidence="2" key="1">
    <citation type="journal article" date="2015" name="Nature">
        <title>Complex archaea that bridge the gap between prokaryotes and eukaryotes.</title>
        <authorList>
            <person name="Spang A."/>
            <person name="Saw J.H."/>
            <person name="Jorgensen S.L."/>
            <person name="Zaremba-Niedzwiedzka K."/>
            <person name="Martijn J."/>
            <person name="Lind A.E."/>
            <person name="van Eijk R."/>
            <person name="Schleper C."/>
            <person name="Guy L."/>
            <person name="Ettema T.J."/>
        </authorList>
    </citation>
    <scope>NUCLEOTIDE SEQUENCE</scope>
</reference>
<organism evidence="2">
    <name type="scientific">marine sediment metagenome</name>
    <dbReference type="NCBI Taxonomy" id="412755"/>
    <lineage>
        <taxon>unclassified sequences</taxon>
        <taxon>metagenomes</taxon>
        <taxon>ecological metagenomes</taxon>
    </lineage>
</organism>
<accession>A0A0F9BZA2</accession>
<gene>
    <name evidence="2" type="ORF">LCGC14_2387240</name>
</gene>
<comment type="caution">
    <text evidence="2">The sequence shown here is derived from an EMBL/GenBank/DDBJ whole genome shotgun (WGS) entry which is preliminary data.</text>
</comment>
<protein>
    <submittedName>
        <fullName evidence="2">Uncharacterized protein</fullName>
    </submittedName>
</protein>
<dbReference type="AlphaFoldDB" id="A0A0F9BZA2"/>
<keyword evidence="1" id="KW-1133">Transmembrane helix</keyword>
<feature type="non-terminal residue" evidence="2">
    <location>
        <position position="42"/>
    </location>
</feature>
<name>A0A0F9BZA2_9ZZZZ</name>
<keyword evidence="1" id="KW-0472">Membrane</keyword>
<evidence type="ECO:0000256" key="1">
    <source>
        <dbReference type="SAM" id="Phobius"/>
    </source>
</evidence>
<feature type="transmembrane region" description="Helical" evidence="1">
    <location>
        <begin position="20"/>
        <end position="40"/>
    </location>
</feature>
<keyword evidence="1" id="KW-0812">Transmembrane</keyword>
<dbReference type="EMBL" id="LAZR01035541">
    <property type="protein sequence ID" value="KKL27230.1"/>
    <property type="molecule type" value="Genomic_DNA"/>
</dbReference>
<proteinExistence type="predicted"/>
<sequence length="42" mass="4483">MHIGPTDPHKDLTHPHHIELVQGLGVLGIGGVLARLVLALRT</sequence>
<evidence type="ECO:0000313" key="2">
    <source>
        <dbReference type="EMBL" id="KKL27230.1"/>
    </source>
</evidence>